<proteinExistence type="predicted"/>
<evidence type="ECO:0000313" key="1">
    <source>
        <dbReference type="EMBL" id="KAK5607847.1"/>
    </source>
</evidence>
<sequence>MKLRLVGRNVQDKIGTLRDSEDLWEYGPRRSAANPHTEASNALSGLNFTALPKGQPKLLHVMDPKTGLLQSDYPGILSRLPAAGLLISVLIQTS</sequence>
<accession>A0AAV9RFX4</accession>
<comment type="caution">
    <text evidence="1">The sequence shown here is derived from an EMBL/GenBank/DDBJ whole genome shotgun (WGS) entry which is preliminary data.</text>
</comment>
<name>A0AAV9RFX4_9TELE</name>
<gene>
    <name evidence="1" type="ORF">CRENBAI_010251</name>
</gene>
<keyword evidence="2" id="KW-1185">Reference proteome</keyword>
<dbReference type="Proteomes" id="UP001311232">
    <property type="component" value="Unassembled WGS sequence"/>
</dbReference>
<protein>
    <submittedName>
        <fullName evidence="1">Uncharacterized protein</fullName>
    </submittedName>
</protein>
<evidence type="ECO:0000313" key="2">
    <source>
        <dbReference type="Proteomes" id="UP001311232"/>
    </source>
</evidence>
<dbReference type="AlphaFoldDB" id="A0AAV9RFX4"/>
<reference evidence="1 2" key="1">
    <citation type="submission" date="2021-06" db="EMBL/GenBank/DDBJ databases">
        <authorList>
            <person name="Palmer J.M."/>
        </authorList>
    </citation>
    <scope>NUCLEOTIDE SEQUENCE [LARGE SCALE GENOMIC DNA]</scope>
    <source>
        <strain evidence="1 2">MEX-2019</strain>
        <tissue evidence="1">Muscle</tissue>
    </source>
</reference>
<dbReference type="EMBL" id="JAHHUM010001926">
    <property type="protein sequence ID" value="KAK5607847.1"/>
    <property type="molecule type" value="Genomic_DNA"/>
</dbReference>
<organism evidence="1 2">
    <name type="scientific">Crenichthys baileyi</name>
    <name type="common">White River springfish</name>
    <dbReference type="NCBI Taxonomy" id="28760"/>
    <lineage>
        <taxon>Eukaryota</taxon>
        <taxon>Metazoa</taxon>
        <taxon>Chordata</taxon>
        <taxon>Craniata</taxon>
        <taxon>Vertebrata</taxon>
        <taxon>Euteleostomi</taxon>
        <taxon>Actinopterygii</taxon>
        <taxon>Neopterygii</taxon>
        <taxon>Teleostei</taxon>
        <taxon>Neoteleostei</taxon>
        <taxon>Acanthomorphata</taxon>
        <taxon>Ovalentaria</taxon>
        <taxon>Atherinomorphae</taxon>
        <taxon>Cyprinodontiformes</taxon>
        <taxon>Goodeidae</taxon>
        <taxon>Crenichthys</taxon>
    </lineage>
</organism>